<dbReference type="EMBL" id="ATMH01000258">
    <property type="protein sequence ID" value="EPY37039.1"/>
    <property type="molecule type" value="Genomic_DNA"/>
</dbReference>
<evidence type="ECO:0000256" key="5">
    <source>
        <dbReference type="SAM" id="Phobius"/>
    </source>
</evidence>
<dbReference type="PANTHER" id="PTHR10924:SF6">
    <property type="entry name" value="SOLUTE CARRIER FAMILY 49 MEMBER A3"/>
    <property type="match status" value="1"/>
</dbReference>
<feature type="transmembrane region" description="Helical" evidence="5">
    <location>
        <begin position="380"/>
        <end position="399"/>
    </location>
</feature>
<dbReference type="Pfam" id="PF07690">
    <property type="entry name" value="MFS_1"/>
    <property type="match status" value="1"/>
</dbReference>
<dbReference type="OrthoDB" id="422206at2759"/>
<feature type="transmembrane region" description="Helical" evidence="5">
    <location>
        <begin position="442"/>
        <end position="458"/>
    </location>
</feature>
<accession>S9TTP7</accession>
<dbReference type="EMBL" id="ATMH01009239">
    <property type="protein sequence ID" value="EPY19915.1"/>
    <property type="molecule type" value="Genomic_DNA"/>
</dbReference>
<evidence type="ECO:0000256" key="4">
    <source>
        <dbReference type="ARBA" id="ARBA00023136"/>
    </source>
</evidence>
<feature type="transmembrane region" description="Helical" evidence="5">
    <location>
        <begin position="162"/>
        <end position="181"/>
    </location>
</feature>
<dbReference type="Gene3D" id="1.20.1250.20">
    <property type="entry name" value="MFS general substrate transporter like domains"/>
    <property type="match status" value="1"/>
</dbReference>
<feature type="transmembrane region" description="Helical" evidence="5">
    <location>
        <begin position="411"/>
        <end position="430"/>
    </location>
</feature>
<feature type="transmembrane region" description="Helical" evidence="5">
    <location>
        <begin position="187"/>
        <end position="212"/>
    </location>
</feature>
<keyword evidence="2 5" id="KW-0812">Transmembrane</keyword>
<dbReference type="AlphaFoldDB" id="S9TTP7"/>
<feature type="transmembrane region" description="Helical" evidence="5">
    <location>
        <begin position="29"/>
        <end position="47"/>
    </location>
</feature>
<evidence type="ECO:0000313" key="9">
    <source>
        <dbReference type="EMBL" id="EPY37039.1"/>
    </source>
</evidence>
<keyword evidence="4 5" id="KW-0472">Membrane</keyword>
<reference evidence="7" key="2">
    <citation type="submission" date="2013-03" db="EMBL/GenBank/DDBJ databases">
        <authorList>
            <person name="Motta M.C.M."/>
            <person name="Martins A.C.A."/>
            <person name="Preta C.M.C.C."/>
            <person name="Silva R."/>
            <person name="de Souza S.S."/>
            <person name="Klein C.C."/>
            <person name="de Almeida L.G.P."/>
            <person name="Cunha O.L."/>
            <person name="Colabardini A.C."/>
            <person name="Lima B.A."/>
            <person name="Machado C.R."/>
            <person name="Soares C.M.A."/>
            <person name="de Menezes C.B.A."/>
            <person name="Bartolomeu D.C."/>
            <person name="Grisard E.C."/>
            <person name="Fantinatti-Garboggini F."/>
            <person name="Rodrigues-Luiz G.F."/>
            <person name="Wagner G."/>
            <person name="Goldman G.H."/>
            <person name="Fietto J.L.R."/>
            <person name="Ciapina L.P."/>
            <person name="Brocchi M."/>
            <person name="Elias M.C."/>
            <person name="Goldman M.H.S."/>
            <person name="Sagot M.-F."/>
            <person name="Pereira M."/>
            <person name="Stoco P.H."/>
            <person name="Teixeira S.M.R."/>
            <person name="de Mendonca-Neto R.P."/>
            <person name="Maciel T.E.F."/>
            <person name="Mendes T.A.O."/>
            <person name="Urmenyi T.P."/>
            <person name="Teixeira M.M.G."/>
            <person name="de Camargo E.F.P."/>
            <person name="de Sousa W."/>
            <person name="Schenkman S."/>
            <person name="de Vasconcelos A.T.R."/>
        </authorList>
    </citation>
    <scope>NUCLEOTIDE SEQUENCE</scope>
</reference>
<feature type="transmembrane region" description="Helical" evidence="5">
    <location>
        <begin position="309"/>
        <end position="335"/>
    </location>
</feature>
<name>S9TTP7_9TRYP</name>
<evidence type="ECO:0000313" key="8">
    <source>
        <dbReference type="EMBL" id="EPY31738.1"/>
    </source>
</evidence>
<comment type="caution">
    <text evidence="7">The sequence shown here is derived from an EMBL/GenBank/DDBJ whole genome shotgun (WGS) entry which is preliminary data.</text>
</comment>
<comment type="subcellular location">
    <subcellularLocation>
        <location evidence="1">Membrane</location>
        <topology evidence="1">Multi-pass membrane protein</topology>
    </subcellularLocation>
</comment>
<organism evidence="7 10">
    <name type="scientific">Strigomonas culicis</name>
    <dbReference type="NCBI Taxonomy" id="28005"/>
    <lineage>
        <taxon>Eukaryota</taxon>
        <taxon>Discoba</taxon>
        <taxon>Euglenozoa</taxon>
        <taxon>Kinetoplastea</taxon>
        <taxon>Metakinetoplastina</taxon>
        <taxon>Trypanosomatida</taxon>
        <taxon>Trypanosomatidae</taxon>
        <taxon>Strigomonadinae</taxon>
        <taxon>Strigomonas</taxon>
    </lineage>
</organism>
<keyword evidence="3 5" id="KW-1133">Transmembrane helix</keyword>
<dbReference type="PANTHER" id="PTHR10924">
    <property type="entry name" value="MAJOR FACILITATOR SUPERFAMILY PROTEIN-RELATED"/>
    <property type="match status" value="1"/>
</dbReference>
<protein>
    <submittedName>
        <fullName evidence="7">MFS transporter, FLVCR family, disrupted in renal carcinoma protein 2</fullName>
    </submittedName>
</protein>
<evidence type="ECO:0000256" key="1">
    <source>
        <dbReference type="ARBA" id="ARBA00004141"/>
    </source>
</evidence>
<evidence type="ECO:0000313" key="7">
    <source>
        <dbReference type="EMBL" id="EPY21782.1"/>
    </source>
</evidence>
<dbReference type="InterPro" id="IPR036259">
    <property type="entry name" value="MFS_trans_sf"/>
</dbReference>
<sequence>MVSLVGLLTVNLPTINLPFCSKLEDKYKVLLIFVLFTMNNGFAWLMFEPVAGWLEENFAGFSESQLALLGSWQPAVFIVMCIPIMKLVARYDGLRMAIRLGATAEIVGALLKCLGAVSRKSNAGRVFLHMGQIFSGVGSPVATGCVSALSATWFEPAERTRATAAAVMFNSVGNALCYLFVPSMTNLFSFTGVAVYEVAMGIVSVFFVWFILPQEHEKKDGEEEEKGTKEAVELSPANSVQESIAHDPDLVVPEHKEHEHASLASQVKNLFKMPSVVCLLLVYSWLCGGFSAWISLFAATYNKFYTESFIGIMCFFGMTCYVCGGLVSSILVDLYFTRQMKYVIFFCISVTTLANLIFIACTPNDKGYFLWDLGKGFVVFSTAMCGFWNGAAAPLFFELVAEISFPIEESVSGICISIFENAGALIFYQVVSRVFSGQSMSVAYSFGMTVAVALVALVKQRYNRTYHNYITGNAGE</sequence>
<feature type="transmembrane region" description="Helical" evidence="5">
    <location>
        <begin position="342"/>
        <end position="360"/>
    </location>
</feature>
<keyword evidence="10" id="KW-1185">Reference proteome</keyword>
<dbReference type="InterPro" id="IPR011701">
    <property type="entry name" value="MFS"/>
</dbReference>
<evidence type="ECO:0000256" key="2">
    <source>
        <dbReference type="ARBA" id="ARBA00022692"/>
    </source>
</evidence>
<feature type="transmembrane region" description="Helical" evidence="5">
    <location>
        <begin position="67"/>
        <end position="89"/>
    </location>
</feature>
<proteinExistence type="predicted"/>
<feature type="transmembrane region" description="Helical" evidence="5">
    <location>
        <begin position="276"/>
        <end position="297"/>
    </location>
</feature>
<dbReference type="Proteomes" id="UP000015354">
    <property type="component" value="Unassembled WGS sequence"/>
</dbReference>
<dbReference type="InterPro" id="IPR049680">
    <property type="entry name" value="FLVCR1-2_SLC49-like"/>
</dbReference>
<dbReference type="GO" id="GO:0016020">
    <property type="term" value="C:membrane"/>
    <property type="evidence" value="ECO:0007669"/>
    <property type="project" value="UniProtKB-SubCell"/>
</dbReference>
<dbReference type="SUPFAM" id="SSF103473">
    <property type="entry name" value="MFS general substrate transporter"/>
    <property type="match status" value="1"/>
</dbReference>
<reference evidence="7 10" key="1">
    <citation type="journal article" date="2013" name="PLoS ONE">
        <title>Predicting the Proteins of Angomonas deanei, Strigomonas culicis and Their Respective Endosymbionts Reveals New Aspects of the Trypanosomatidae Family.</title>
        <authorList>
            <person name="Motta M.C."/>
            <person name="Martins A.C."/>
            <person name="de Souza S.S."/>
            <person name="Catta-Preta C.M."/>
            <person name="Silva R."/>
            <person name="Klein C.C."/>
            <person name="de Almeida L.G."/>
            <person name="de Lima Cunha O."/>
            <person name="Ciapina L.P."/>
            <person name="Brocchi M."/>
            <person name="Colabardini A.C."/>
            <person name="de Araujo Lima B."/>
            <person name="Machado C.R."/>
            <person name="de Almeida Soares C.M."/>
            <person name="Probst C.M."/>
            <person name="de Menezes C.B."/>
            <person name="Thompson C.E."/>
            <person name="Bartholomeu D.C."/>
            <person name="Gradia D.F."/>
            <person name="Pavoni D.P."/>
            <person name="Grisard E.C."/>
            <person name="Fantinatti-Garboggini F."/>
            <person name="Marchini F.K."/>
            <person name="Rodrigues-Luiz G.F."/>
            <person name="Wagner G."/>
            <person name="Goldman G.H."/>
            <person name="Fietto J.L."/>
            <person name="Elias M.C."/>
            <person name="Goldman M.H."/>
            <person name="Sagot M.F."/>
            <person name="Pereira M."/>
            <person name="Stoco P.H."/>
            <person name="de Mendonca-Neto R.P."/>
            <person name="Teixeira S.M."/>
            <person name="Maciel T.E."/>
            <person name="de Oliveira Mendes T.A."/>
            <person name="Urmenyi T.P."/>
            <person name="de Souza W."/>
            <person name="Schenkman S."/>
            <person name="de Vasconcelos A.T."/>
        </authorList>
    </citation>
    <scope>NUCLEOTIDE SEQUENCE [LARGE SCALE GENOMIC DNA]</scope>
</reference>
<gene>
    <name evidence="9" type="ORF">STCU_00258</name>
    <name evidence="8" type="ORF">STCU_03287</name>
    <name evidence="7" type="ORF">STCU_08491</name>
    <name evidence="6" type="ORF">STCU_09239</name>
</gene>
<evidence type="ECO:0000313" key="6">
    <source>
        <dbReference type="EMBL" id="EPY19915.1"/>
    </source>
</evidence>
<evidence type="ECO:0000256" key="3">
    <source>
        <dbReference type="ARBA" id="ARBA00022989"/>
    </source>
</evidence>
<dbReference type="GO" id="GO:0022857">
    <property type="term" value="F:transmembrane transporter activity"/>
    <property type="evidence" value="ECO:0007669"/>
    <property type="project" value="InterPro"/>
</dbReference>
<evidence type="ECO:0000313" key="10">
    <source>
        <dbReference type="Proteomes" id="UP000015354"/>
    </source>
</evidence>
<dbReference type="EMBL" id="ATMH01008491">
    <property type="protein sequence ID" value="EPY21782.1"/>
    <property type="molecule type" value="Genomic_DNA"/>
</dbReference>
<dbReference type="EMBL" id="ATMH01003287">
    <property type="protein sequence ID" value="EPY31738.1"/>
    <property type="molecule type" value="Genomic_DNA"/>
</dbReference>